<proteinExistence type="predicted"/>
<keyword evidence="2" id="KW-1185">Reference proteome</keyword>
<dbReference type="Proteomes" id="UP000611554">
    <property type="component" value="Unassembled WGS sequence"/>
</dbReference>
<reference evidence="2" key="1">
    <citation type="journal article" date="2019" name="Int. J. Syst. Evol. Microbiol.">
        <title>The Global Catalogue of Microorganisms (GCM) 10K type strain sequencing project: providing services to taxonomists for standard genome sequencing and annotation.</title>
        <authorList>
            <consortium name="The Broad Institute Genomics Platform"/>
            <consortium name="The Broad Institute Genome Sequencing Center for Infectious Disease"/>
            <person name="Wu L."/>
            <person name="Ma J."/>
        </authorList>
    </citation>
    <scope>NUCLEOTIDE SEQUENCE [LARGE SCALE GENOMIC DNA]</scope>
    <source>
        <strain evidence="2">JCM 3115</strain>
    </source>
</reference>
<evidence type="ECO:0000313" key="2">
    <source>
        <dbReference type="Proteomes" id="UP000611554"/>
    </source>
</evidence>
<accession>A0ABQ2QL94</accession>
<protein>
    <submittedName>
        <fullName evidence="1">Uncharacterized protein</fullName>
    </submittedName>
</protein>
<sequence>MDGAIPADVAERVTAPVADVWVGVVRNPVCPSDGRVPCRDHP</sequence>
<dbReference type="RefSeq" id="WP_268246281.1">
    <property type="nucleotide sequence ID" value="NZ_BMQJ01000002.1"/>
</dbReference>
<organism evidence="1 2">
    <name type="scientific">Streptosporangium pseudovulgare</name>
    <dbReference type="NCBI Taxonomy" id="35765"/>
    <lineage>
        <taxon>Bacteria</taxon>
        <taxon>Bacillati</taxon>
        <taxon>Actinomycetota</taxon>
        <taxon>Actinomycetes</taxon>
        <taxon>Streptosporangiales</taxon>
        <taxon>Streptosporangiaceae</taxon>
        <taxon>Streptosporangium</taxon>
    </lineage>
</organism>
<comment type="caution">
    <text evidence="1">The sequence shown here is derived from an EMBL/GenBank/DDBJ whole genome shotgun (WGS) entry which is preliminary data.</text>
</comment>
<evidence type="ECO:0000313" key="1">
    <source>
        <dbReference type="EMBL" id="GGP84344.1"/>
    </source>
</evidence>
<gene>
    <name evidence="1" type="ORF">GCM10010140_11760</name>
</gene>
<name>A0ABQ2QL94_9ACTN</name>
<dbReference type="EMBL" id="BMQJ01000002">
    <property type="protein sequence ID" value="GGP84344.1"/>
    <property type="molecule type" value="Genomic_DNA"/>
</dbReference>